<feature type="region of interest" description="Disordered" evidence="1">
    <location>
        <begin position="64"/>
        <end position="89"/>
    </location>
</feature>
<sequence length="89" mass="9758">MSKLLDFLTDIAINPKQQIAFARQPKTVADAFGLSEMDKALIESKSSAKIAAFFADKLTPLAEICNDPNPEDPFPDPDPEPEPEPSKQD</sequence>
<dbReference type="EMBL" id="JACJPW010000013">
    <property type="protein sequence ID" value="MBD2180921.1"/>
    <property type="molecule type" value="Genomic_DNA"/>
</dbReference>
<evidence type="ECO:0000256" key="1">
    <source>
        <dbReference type="SAM" id="MobiDB-lite"/>
    </source>
</evidence>
<comment type="caution">
    <text evidence="2">The sequence shown here is derived from an EMBL/GenBank/DDBJ whole genome shotgun (WGS) entry which is preliminary data.</text>
</comment>
<proteinExistence type="predicted"/>
<accession>A0A926ZHI1</accession>
<evidence type="ECO:0000313" key="3">
    <source>
        <dbReference type="Proteomes" id="UP000641646"/>
    </source>
</evidence>
<keyword evidence="3" id="KW-1185">Reference proteome</keyword>
<protein>
    <submittedName>
        <fullName evidence="2">Uncharacterized protein</fullName>
    </submittedName>
</protein>
<dbReference type="Proteomes" id="UP000641646">
    <property type="component" value="Unassembled WGS sequence"/>
</dbReference>
<name>A0A926ZHI1_9CYAN</name>
<reference evidence="2" key="2">
    <citation type="submission" date="2020-08" db="EMBL/GenBank/DDBJ databases">
        <authorList>
            <person name="Chen M."/>
            <person name="Teng W."/>
            <person name="Zhao L."/>
            <person name="Hu C."/>
            <person name="Zhou Y."/>
            <person name="Han B."/>
            <person name="Song L."/>
            <person name="Shu W."/>
        </authorList>
    </citation>
    <scope>NUCLEOTIDE SEQUENCE</scope>
    <source>
        <strain evidence="2">FACHB-1375</strain>
    </source>
</reference>
<dbReference type="RefSeq" id="WP_190463616.1">
    <property type="nucleotide sequence ID" value="NZ_JACJPW010000013.1"/>
</dbReference>
<organism evidence="2 3">
    <name type="scientific">Aerosakkonema funiforme FACHB-1375</name>
    <dbReference type="NCBI Taxonomy" id="2949571"/>
    <lineage>
        <taxon>Bacteria</taxon>
        <taxon>Bacillati</taxon>
        <taxon>Cyanobacteriota</taxon>
        <taxon>Cyanophyceae</taxon>
        <taxon>Oscillatoriophycideae</taxon>
        <taxon>Aerosakkonematales</taxon>
        <taxon>Aerosakkonemataceae</taxon>
        <taxon>Aerosakkonema</taxon>
    </lineage>
</organism>
<reference evidence="2" key="1">
    <citation type="journal article" date="2015" name="ISME J.">
        <title>Draft Genome Sequence of Streptomyces incarnatus NRRL8089, which Produces the Nucleoside Antibiotic Sinefungin.</title>
        <authorList>
            <person name="Oshima K."/>
            <person name="Hattori M."/>
            <person name="Shimizu H."/>
            <person name="Fukuda K."/>
            <person name="Nemoto M."/>
            <person name="Inagaki K."/>
            <person name="Tamura T."/>
        </authorList>
    </citation>
    <scope>NUCLEOTIDE SEQUENCE</scope>
    <source>
        <strain evidence="2">FACHB-1375</strain>
    </source>
</reference>
<feature type="compositionally biased region" description="Acidic residues" evidence="1">
    <location>
        <begin position="69"/>
        <end position="83"/>
    </location>
</feature>
<gene>
    <name evidence="2" type="ORF">H6G03_07360</name>
</gene>
<evidence type="ECO:0000313" key="2">
    <source>
        <dbReference type="EMBL" id="MBD2180921.1"/>
    </source>
</evidence>
<dbReference type="AlphaFoldDB" id="A0A926ZHI1"/>